<sequence>MREVNGSELLNGSDHEFVVNLYTVILNRWPDEEGYRHHLEKVENRPDIRRQMIRAVANSPEGKSLGVVLRFDDEEAPAGATGSAADPVAATAPVAATDPGEAALPAAAEAQASAPVPKPVVGELAAVLGRLKEGLGAMGPGELANAQRLLTETLAVVSTHRTQRLEARLSRLEKRLGG</sequence>
<evidence type="ECO:0000313" key="3">
    <source>
        <dbReference type="EMBL" id="MBR0683670.1"/>
    </source>
</evidence>
<dbReference type="RefSeq" id="WP_211849235.1">
    <property type="nucleotide sequence ID" value="NZ_JAAEDL010000038.1"/>
</dbReference>
<feature type="compositionally biased region" description="Low complexity" evidence="1">
    <location>
        <begin position="78"/>
        <end position="98"/>
    </location>
</feature>
<feature type="domain" description="DUF4214" evidence="2">
    <location>
        <begin position="11"/>
        <end position="63"/>
    </location>
</feature>
<accession>A0A9X9XIY4</accession>
<comment type="caution">
    <text evidence="3">The sequence shown here is derived from an EMBL/GenBank/DDBJ whole genome shotgun (WGS) entry which is preliminary data.</text>
</comment>
<dbReference type="AlphaFoldDB" id="A0A9X9XIY4"/>
<name>A0A9X9XIY4_9PROT</name>
<dbReference type="InterPro" id="IPR025282">
    <property type="entry name" value="DUF4214"/>
</dbReference>
<evidence type="ECO:0000259" key="2">
    <source>
        <dbReference type="Pfam" id="PF13946"/>
    </source>
</evidence>
<dbReference type="Pfam" id="PF13946">
    <property type="entry name" value="DUF4214"/>
    <property type="match status" value="1"/>
</dbReference>
<organism evidence="3 4">
    <name type="scientific">Neoroseomonas eburnea</name>
    <dbReference type="NCBI Taxonomy" id="1346889"/>
    <lineage>
        <taxon>Bacteria</taxon>
        <taxon>Pseudomonadati</taxon>
        <taxon>Pseudomonadota</taxon>
        <taxon>Alphaproteobacteria</taxon>
        <taxon>Acetobacterales</taxon>
        <taxon>Acetobacteraceae</taxon>
        <taxon>Neoroseomonas</taxon>
    </lineage>
</organism>
<evidence type="ECO:0000313" key="4">
    <source>
        <dbReference type="Proteomes" id="UP001138709"/>
    </source>
</evidence>
<dbReference type="EMBL" id="JAAEDL010000038">
    <property type="protein sequence ID" value="MBR0683670.1"/>
    <property type="molecule type" value="Genomic_DNA"/>
</dbReference>
<feature type="region of interest" description="Disordered" evidence="1">
    <location>
        <begin position="77"/>
        <end position="98"/>
    </location>
</feature>
<protein>
    <submittedName>
        <fullName evidence="3">DUF4214 domain-containing protein</fullName>
    </submittedName>
</protein>
<dbReference type="Proteomes" id="UP001138709">
    <property type="component" value="Unassembled WGS sequence"/>
</dbReference>
<gene>
    <name evidence="3" type="ORF">GXW74_24535</name>
</gene>
<evidence type="ECO:0000256" key="1">
    <source>
        <dbReference type="SAM" id="MobiDB-lite"/>
    </source>
</evidence>
<keyword evidence="4" id="KW-1185">Reference proteome</keyword>
<proteinExistence type="predicted"/>
<reference evidence="3" key="1">
    <citation type="submission" date="2020-01" db="EMBL/GenBank/DDBJ databases">
        <authorList>
            <person name="Rat A."/>
        </authorList>
    </citation>
    <scope>NUCLEOTIDE SEQUENCE</scope>
    <source>
        <strain evidence="3">LMG 31228</strain>
    </source>
</reference>
<reference evidence="3" key="2">
    <citation type="journal article" date="2021" name="Syst. Appl. Microbiol.">
        <title>Roseomonas hellenica sp. nov., isolated from roots of wild-growing Alkanna tinctoria.</title>
        <authorList>
            <person name="Rat A."/>
            <person name="Naranjo H.D."/>
            <person name="Lebbe L."/>
            <person name="Cnockaert M."/>
            <person name="Krigas N."/>
            <person name="Grigoriadou K."/>
            <person name="Maloupa E."/>
            <person name="Willems A."/>
        </authorList>
    </citation>
    <scope>NUCLEOTIDE SEQUENCE</scope>
    <source>
        <strain evidence="3">LMG 31228</strain>
    </source>
</reference>